<keyword evidence="3" id="KW-1185">Reference proteome</keyword>
<dbReference type="Pfam" id="PF08357">
    <property type="entry name" value="SEFIR"/>
    <property type="match status" value="1"/>
</dbReference>
<dbReference type="PROSITE" id="PS51534">
    <property type="entry name" value="SEFIR"/>
    <property type="match status" value="1"/>
</dbReference>
<dbReference type="Gene3D" id="3.40.50.10140">
    <property type="entry name" value="Toll/interleukin-1 receptor homology (TIR) domain"/>
    <property type="match status" value="1"/>
</dbReference>
<protein>
    <submittedName>
        <fullName evidence="2">TIR domain-containing protein</fullName>
    </submittedName>
</protein>
<dbReference type="InterPro" id="IPR035897">
    <property type="entry name" value="Toll_tir_struct_dom_sf"/>
</dbReference>
<sequence>MGNAIEKPKVFISYARSGSEYDDKVLALAERLVTDGIDVVLDKWDLKPGQDMYDFMESSVTDSKVTNVLILLNEQYKLKADSRKGGVGTETQIISPQIYCEVKQDKFIPVVFERGPKGEVYVPEYLTSRYHIDLTYAERFDKEYAGLARILWGFDIFRKPELGNRPSWISEPNSIKLETESKLEELKRIMSENARKEKYNDFLDEVKNEIMLFKKEWINSTVNSEEYIALYSETKNIRDKFLALLKYSSVVDDSYILIANAIEELANNMRQDILIREIQKTLIHELFLYTITWYLKKKNYRALGNIFERTYFKTSYGSLMHDSYNMFYINNTRLDNAINERDDKKYYSGTAQYWIENLNIDICNKDEFVFGDLLCYQHSVIGVTYYSDWNWFPLTYGYGLNNKLLQDFSVRFKSMEQLDSFKEIFGYNDYAKFIERLTTLANNYKDGDFRQIRYPRSFDSAPMIFSFIMPNEIGTLK</sequence>
<organism evidence="2 3">
    <name type="scientific">Proteiniclasticum aestuarii</name>
    <dbReference type="NCBI Taxonomy" id="2817862"/>
    <lineage>
        <taxon>Bacteria</taxon>
        <taxon>Bacillati</taxon>
        <taxon>Bacillota</taxon>
        <taxon>Clostridia</taxon>
        <taxon>Eubacteriales</taxon>
        <taxon>Clostridiaceae</taxon>
        <taxon>Proteiniclasticum</taxon>
    </lineage>
</organism>
<name>A0A939HBC8_9CLOT</name>
<dbReference type="Proteomes" id="UP000664218">
    <property type="component" value="Unassembled WGS sequence"/>
</dbReference>
<dbReference type="RefSeq" id="WP_207598995.1">
    <property type="nucleotide sequence ID" value="NZ_JAFNJU010000003.1"/>
</dbReference>
<reference evidence="2" key="1">
    <citation type="submission" date="2021-03" db="EMBL/GenBank/DDBJ databases">
        <title>Proteiniclasticum marinus sp. nov., isolated from tidal flat sediment.</title>
        <authorList>
            <person name="Namirimu T."/>
            <person name="Yang J.-A."/>
            <person name="Yang S.-H."/>
            <person name="Kim Y.-J."/>
            <person name="Kwon K.K."/>
        </authorList>
    </citation>
    <scope>NUCLEOTIDE SEQUENCE</scope>
    <source>
        <strain evidence="2">SCR006</strain>
    </source>
</reference>
<evidence type="ECO:0000313" key="2">
    <source>
        <dbReference type="EMBL" id="MBO1264485.1"/>
    </source>
</evidence>
<dbReference type="InterPro" id="IPR013568">
    <property type="entry name" value="SEFIR_dom"/>
</dbReference>
<proteinExistence type="predicted"/>
<accession>A0A939HBC8</accession>
<feature type="domain" description="SEFIR" evidence="1">
    <location>
        <begin position="7"/>
        <end position="143"/>
    </location>
</feature>
<evidence type="ECO:0000259" key="1">
    <source>
        <dbReference type="PROSITE" id="PS51534"/>
    </source>
</evidence>
<dbReference type="AlphaFoldDB" id="A0A939HBC8"/>
<gene>
    <name evidence="2" type="ORF">J3A84_05455</name>
</gene>
<dbReference type="SUPFAM" id="SSF52200">
    <property type="entry name" value="Toll/Interleukin receptor TIR domain"/>
    <property type="match status" value="1"/>
</dbReference>
<comment type="caution">
    <text evidence="2">The sequence shown here is derived from an EMBL/GenBank/DDBJ whole genome shotgun (WGS) entry which is preliminary data.</text>
</comment>
<evidence type="ECO:0000313" key="3">
    <source>
        <dbReference type="Proteomes" id="UP000664218"/>
    </source>
</evidence>
<dbReference type="EMBL" id="JAFNJU010000003">
    <property type="protein sequence ID" value="MBO1264485.1"/>
    <property type="molecule type" value="Genomic_DNA"/>
</dbReference>